<dbReference type="SMART" id="SM00642">
    <property type="entry name" value="Aamy"/>
    <property type="match status" value="1"/>
</dbReference>
<dbReference type="EMBL" id="CP115450">
    <property type="protein sequence ID" value="WBP85135.1"/>
    <property type="molecule type" value="Genomic_DNA"/>
</dbReference>
<evidence type="ECO:0000313" key="9">
    <source>
        <dbReference type="EMBL" id="WBP85135.1"/>
    </source>
</evidence>
<accession>A0ABY7PXG7</accession>
<comment type="catalytic activity">
    <reaction evidence="5 6">
        <text>alpha-maltose 1-phosphate + [(1-&gt;4)-alpha-D-glucosyl](n) = [(1-&gt;4)-alpha-D-glucosyl](n+2) + phosphate</text>
        <dbReference type="Rhea" id="RHEA:42692"/>
        <dbReference type="Rhea" id="RHEA-COMP:9584"/>
        <dbReference type="Rhea" id="RHEA-COMP:10183"/>
        <dbReference type="ChEBI" id="CHEBI:15444"/>
        <dbReference type="ChEBI" id="CHEBI:43474"/>
        <dbReference type="ChEBI" id="CHEBI:63576"/>
        <dbReference type="EC" id="2.4.99.16"/>
    </reaction>
</comment>
<dbReference type="CDD" id="cd11344">
    <property type="entry name" value="AmyAc_GlgE_like"/>
    <property type="match status" value="1"/>
</dbReference>
<feature type="active site" description="Nucleophile" evidence="6">
    <location>
        <position position="406"/>
    </location>
</feature>
<dbReference type="InterPro" id="IPR049171">
    <property type="entry name" value="GLGE_C"/>
</dbReference>
<dbReference type="InterPro" id="IPR021828">
    <property type="entry name" value="GlgE_dom_N/S"/>
</dbReference>
<evidence type="ECO:0000259" key="8">
    <source>
        <dbReference type="SMART" id="SM00642"/>
    </source>
</evidence>
<comment type="similarity">
    <text evidence="6">Belongs to the glycosyl hydrolase 13 family. GlgE subfamily.</text>
</comment>
<evidence type="ECO:0000256" key="1">
    <source>
        <dbReference type="ARBA" id="ARBA00011738"/>
    </source>
</evidence>
<comment type="function">
    <text evidence="6">Maltosyltransferase that uses maltose 1-phosphate (M1P) as the sugar donor to elongate linear or branched alpha-(1-&gt;4)-glucans. Is involved in a branched alpha-glucan biosynthetic pathway from trehalose, together with TreS, Mak and GlgB.</text>
</comment>
<dbReference type="InterPro" id="IPR013780">
    <property type="entry name" value="Glyco_hydro_b"/>
</dbReference>
<dbReference type="PANTHER" id="PTHR47786:SF2">
    <property type="entry name" value="GLYCOSYL HYDROLASE FAMILY 13 CATALYTIC DOMAIN-CONTAINING PROTEIN"/>
    <property type="match status" value="1"/>
</dbReference>
<organism evidence="9 10">
    <name type="scientific">Kitasatospora cathayae</name>
    <dbReference type="NCBI Taxonomy" id="3004092"/>
    <lineage>
        <taxon>Bacteria</taxon>
        <taxon>Bacillati</taxon>
        <taxon>Actinomycetota</taxon>
        <taxon>Actinomycetes</taxon>
        <taxon>Kitasatosporales</taxon>
        <taxon>Streptomycetaceae</taxon>
        <taxon>Kitasatospora</taxon>
    </lineage>
</organism>
<keyword evidence="3 6" id="KW-0808">Transferase</keyword>
<feature type="binding site" evidence="6">
    <location>
        <position position="336"/>
    </location>
    <ligand>
        <name>alpha-maltose 1-phosphate</name>
        <dbReference type="ChEBI" id="CHEBI:63576"/>
    </ligand>
</feature>
<sequence>MTVESILPVKELRPHQLPSPVGRIPITEVRPSVDQGRRPARAVPGEPFEVSATVFREGHEEIGAQVVLTGPDGLERPGALMIEKVRGTDRWSAEVVLDLLGEWTFRVEAWSDPLATWRHAAEIKGGAGVDVELTLEEGAALLARAALGPLAVGTPAQTVLAWAAAVVRDTGRLAEERLTVALSPEVTAAAGVGPLRELLTVGPEFPLRVERERALYGSWYEFFPRSEGAVLDPSGVQPPRSGTFRTAARRLPAVAAMGFHVVYLPPIHPVGTSHRKGPGNSLTSGPHDPGSPWAIGSPAGGHDGLHPDLGTDEDFRHFVRTAHDLGLEIALDFALQCSPDHPWVREHPEWFRHRADGSIAHAENPPKKYQDIHPIDFDADPDGIHDACLRVLHHWMDRGVRIFRVDNPHTKPLGFWERLLADVHTTDPDVLFLSEAFTRPAMLHALARIGFHQSYTYFTWRNTREEIESYLRELAGLGGEESAAYLRPNLFVNTPDILPRYLQHGGRAAFAVRAVLAATAGPSWGVYAGYELCEAAAAAPGGEEYADSEKYQYRPRDWDAREGRSLAPLITALNRIREQHPALHHLRNLRFHSCDNRQILTYSKRLGEDTVLVVLNLDPHRAQQGTLTLDLAELGLQPGAAFDVHDELGGADYRWGGENGVRLDPLTEQVAHVFTIRPLTRTSR</sequence>
<keyword evidence="2 6" id="KW-0328">Glycosyltransferase</keyword>
<dbReference type="Pfam" id="PF11896">
    <property type="entry name" value="GlgE_dom_N_S"/>
    <property type="match status" value="1"/>
</dbReference>
<gene>
    <name evidence="6" type="primary">glgE</name>
    <name evidence="9" type="ORF">O1G21_04220</name>
</gene>
<dbReference type="EC" id="2.4.99.16" evidence="6"/>
<feature type="active site" description="Proton donor" evidence="6">
    <location>
        <position position="435"/>
    </location>
</feature>
<feature type="region of interest" description="Disordered" evidence="7">
    <location>
        <begin position="272"/>
        <end position="308"/>
    </location>
</feature>
<comment type="subunit">
    <text evidence="1 6">Homodimer.</text>
</comment>
<dbReference type="PANTHER" id="PTHR47786">
    <property type="entry name" value="ALPHA-1,4-GLUCAN:MALTOSE-1-PHOSPHATE MALTOSYLTRANSFERASE"/>
    <property type="match status" value="1"/>
</dbReference>
<dbReference type="InterPro" id="IPR017853">
    <property type="entry name" value="GH"/>
</dbReference>
<keyword evidence="4 6" id="KW-0119">Carbohydrate metabolism</keyword>
<evidence type="ECO:0000256" key="2">
    <source>
        <dbReference type="ARBA" id="ARBA00022676"/>
    </source>
</evidence>
<dbReference type="InterPro" id="IPR006047">
    <property type="entry name" value="GH13_cat_dom"/>
</dbReference>
<dbReference type="Pfam" id="PF21702">
    <property type="entry name" value="GLGE_C"/>
    <property type="match status" value="1"/>
</dbReference>
<dbReference type="Gene3D" id="2.60.40.10">
    <property type="entry name" value="Immunoglobulins"/>
    <property type="match status" value="1"/>
</dbReference>
<feature type="binding site" evidence="6">
    <location>
        <position position="371"/>
    </location>
    <ligand>
        <name>alpha-maltose 1-phosphate</name>
        <dbReference type="ChEBI" id="CHEBI:63576"/>
    </ligand>
</feature>
<dbReference type="SUPFAM" id="SSF51011">
    <property type="entry name" value="Glycosyl hydrolase domain"/>
    <property type="match status" value="1"/>
</dbReference>
<dbReference type="Gene3D" id="3.20.20.80">
    <property type="entry name" value="Glycosidases"/>
    <property type="match status" value="1"/>
</dbReference>
<feature type="domain" description="Glycosyl hydrolase family 13 catalytic" evidence="8">
    <location>
        <begin position="217"/>
        <end position="577"/>
    </location>
</feature>
<dbReference type="Gene3D" id="1.20.58.80">
    <property type="entry name" value="Phosphotransferase system, lactose/cellobiose-type IIA subunit"/>
    <property type="match status" value="1"/>
</dbReference>
<feature type="binding site" evidence="6">
    <location>
        <position position="276"/>
    </location>
    <ligand>
        <name>alpha-maltose 1-phosphate</name>
        <dbReference type="ChEBI" id="CHEBI:63576"/>
    </ligand>
</feature>
<reference evidence="10" key="1">
    <citation type="submission" date="2022-12" db="EMBL/GenBank/DDBJ databases">
        <authorList>
            <person name="Mo P."/>
        </authorList>
    </citation>
    <scope>NUCLEOTIDE SEQUENCE [LARGE SCALE GENOMIC DNA]</scope>
    <source>
        <strain evidence="10">HUAS 3-15</strain>
    </source>
</reference>
<evidence type="ECO:0000256" key="3">
    <source>
        <dbReference type="ARBA" id="ARBA00022679"/>
    </source>
</evidence>
<protein>
    <recommendedName>
        <fullName evidence="6">Alpha-1,4-glucan:maltose-1-phosphate maltosyltransferase</fullName>
        <shortName evidence="6">GMPMT</shortName>
        <ecNumber evidence="6">2.4.99.16</ecNumber>
    </recommendedName>
    <alternativeName>
        <fullName evidence="6">(1-&gt;4)-alpha-D-glucan:maltose-1-phosphate alpha-D-maltosyltransferase</fullName>
    </alternativeName>
</protein>
<feature type="binding site" evidence="6">
    <location>
        <position position="407"/>
    </location>
    <ligand>
        <name>alpha-maltose 1-phosphate</name>
        <dbReference type="ChEBI" id="CHEBI:63576"/>
    </ligand>
</feature>
<evidence type="ECO:0000256" key="4">
    <source>
        <dbReference type="ARBA" id="ARBA00023277"/>
    </source>
</evidence>
<dbReference type="InterPro" id="IPR013783">
    <property type="entry name" value="Ig-like_fold"/>
</dbReference>
<proteinExistence type="inferred from homology"/>
<evidence type="ECO:0000256" key="6">
    <source>
        <dbReference type="HAMAP-Rule" id="MF_02124"/>
    </source>
</evidence>
<dbReference type="HAMAP" id="MF_02124">
    <property type="entry name" value="GlgE"/>
    <property type="match status" value="1"/>
</dbReference>
<evidence type="ECO:0000256" key="5">
    <source>
        <dbReference type="ARBA" id="ARBA00048735"/>
    </source>
</evidence>
<name>A0ABY7PXG7_9ACTN</name>
<keyword evidence="10" id="KW-1185">Reference proteome</keyword>
<dbReference type="SUPFAM" id="SSF51445">
    <property type="entry name" value="(Trans)glycosidases"/>
    <property type="match status" value="1"/>
</dbReference>
<dbReference type="RefSeq" id="WP_270140879.1">
    <property type="nucleotide sequence ID" value="NZ_CP115450.1"/>
</dbReference>
<dbReference type="InterPro" id="IPR026585">
    <property type="entry name" value="GlgE"/>
</dbReference>
<feature type="site" description="Transition state stabilizer" evidence="6">
    <location>
        <position position="496"/>
    </location>
</feature>
<feature type="binding site" evidence="6">
    <location>
        <begin position="550"/>
        <end position="551"/>
    </location>
    <ligand>
        <name>alpha-maltose 1-phosphate</name>
        <dbReference type="ChEBI" id="CHEBI:63576"/>
    </ligand>
</feature>
<dbReference type="Gene3D" id="2.60.40.1180">
    <property type="entry name" value="Golgi alpha-mannosidase II"/>
    <property type="match status" value="1"/>
</dbReference>
<evidence type="ECO:0000313" key="10">
    <source>
        <dbReference type="Proteomes" id="UP001212821"/>
    </source>
</evidence>
<evidence type="ECO:0000256" key="7">
    <source>
        <dbReference type="SAM" id="MobiDB-lite"/>
    </source>
</evidence>
<dbReference type="Proteomes" id="UP001212821">
    <property type="component" value="Chromosome"/>
</dbReference>